<keyword evidence="9" id="KW-1185">Reference proteome</keyword>
<evidence type="ECO:0000256" key="2">
    <source>
        <dbReference type="ARBA" id="ARBA00022723"/>
    </source>
</evidence>
<evidence type="ECO:0000256" key="5">
    <source>
        <dbReference type="SAM" id="Coils"/>
    </source>
</evidence>
<dbReference type="PANTHER" id="PTHR35889">
    <property type="entry name" value="CYCLOINULO-OLIGOSACCHARIDE FRUCTANOTRANSFERASE-RELATED"/>
    <property type="match status" value="1"/>
</dbReference>
<dbReference type="SUPFAM" id="SSF46626">
    <property type="entry name" value="Cytochrome c"/>
    <property type="match status" value="1"/>
</dbReference>
<evidence type="ECO:0000256" key="3">
    <source>
        <dbReference type="ARBA" id="ARBA00023004"/>
    </source>
</evidence>
<keyword evidence="3 4" id="KW-0408">Iron</keyword>
<feature type="region of interest" description="Disordered" evidence="6">
    <location>
        <begin position="375"/>
        <end position="394"/>
    </location>
</feature>
<evidence type="ECO:0000256" key="1">
    <source>
        <dbReference type="ARBA" id="ARBA00022617"/>
    </source>
</evidence>
<evidence type="ECO:0000259" key="7">
    <source>
        <dbReference type="PROSITE" id="PS51007"/>
    </source>
</evidence>
<name>A0A5M6D291_9BACT</name>
<dbReference type="GO" id="GO:0046872">
    <property type="term" value="F:metal ion binding"/>
    <property type="evidence" value="ECO:0007669"/>
    <property type="project" value="UniProtKB-KW"/>
</dbReference>
<accession>A0A5M6D291</accession>
<organism evidence="8 9">
    <name type="scientific">Roseiconus nitratireducens</name>
    <dbReference type="NCBI Taxonomy" id="2605748"/>
    <lineage>
        <taxon>Bacteria</taxon>
        <taxon>Pseudomonadati</taxon>
        <taxon>Planctomycetota</taxon>
        <taxon>Planctomycetia</taxon>
        <taxon>Pirellulales</taxon>
        <taxon>Pirellulaceae</taxon>
        <taxon>Roseiconus</taxon>
    </lineage>
</organism>
<dbReference type="Pfam" id="PF07587">
    <property type="entry name" value="PSD1"/>
    <property type="match status" value="1"/>
</dbReference>
<evidence type="ECO:0000256" key="6">
    <source>
        <dbReference type="SAM" id="MobiDB-lite"/>
    </source>
</evidence>
<dbReference type="InterPro" id="IPR022655">
    <property type="entry name" value="DUF1553"/>
</dbReference>
<reference evidence="8 9" key="1">
    <citation type="submission" date="2019-08" db="EMBL/GenBank/DDBJ databases">
        <authorList>
            <person name="Dhanesh K."/>
            <person name="Kumar G."/>
            <person name="Sasikala C."/>
            <person name="Venkata Ramana C."/>
        </authorList>
    </citation>
    <scope>NUCLEOTIDE SEQUENCE [LARGE SCALE GENOMIC DNA]</scope>
    <source>
        <strain evidence="8 9">JC645</strain>
    </source>
</reference>
<dbReference type="InterPro" id="IPR036909">
    <property type="entry name" value="Cyt_c-like_dom_sf"/>
</dbReference>
<dbReference type="GO" id="GO:0020037">
    <property type="term" value="F:heme binding"/>
    <property type="evidence" value="ECO:0007669"/>
    <property type="project" value="InterPro"/>
</dbReference>
<comment type="caution">
    <text evidence="8">The sequence shown here is derived from an EMBL/GenBank/DDBJ whole genome shotgun (WGS) entry which is preliminary data.</text>
</comment>
<protein>
    <submittedName>
        <fullName evidence="8">DUF1553 domain-containing protein</fullName>
    </submittedName>
</protein>
<keyword evidence="1 4" id="KW-0349">Heme</keyword>
<evidence type="ECO:0000313" key="8">
    <source>
        <dbReference type="EMBL" id="KAA5540730.1"/>
    </source>
</evidence>
<keyword evidence="5" id="KW-0175">Coiled coil</keyword>
<dbReference type="Pfam" id="PF07583">
    <property type="entry name" value="PSCyt2"/>
    <property type="match status" value="1"/>
</dbReference>
<feature type="domain" description="Cytochrome c" evidence="7">
    <location>
        <begin position="25"/>
        <end position="124"/>
    </location>
</feature>
<proteinExistence type="predicted"/>
<dbReference type="EMBL" id="VWOX01000012">
    <property type="protein sequence ID" value="KAA5540730.1"/>
    <property type="molecule type" value="Genomic_DNA"/>
</dbReference>
<dbReference type="InterPro" id="IPR011429">
    <property type="entry name" value="Cyt_c_Planctomycete-type"/>
</dbReference>
<dbReference type="PANTHER" id="PTHR35889:SF3">
    <property type="entry name" value="F-BOX DOMAIN-CONTAINING PROTEIN"/>
    <property type="match status" value="1"/>
</dbReference>
<dbReference type="InterPro" id="IPR011444">
    <property type="entry name" value="DUF1549"/>
</dbReference>
<dbReference type="GO" id="GO:0009055">
    <property type="term" value="F:electron transfer activity"/>
    <property type="evidence" value="ECO:0007669"/>
    <property type="project" value="InterPro"/>
</dbReference>
<sequence length="809" mass="90809">MGFEILRRTAIACAIFFTFGSTAFSDDTQHTTFFSEYVQPIFEQHCFDCHSHDAGEANGGLVLDSKAGWSVGGDSGPAVLPGEAAKSLLFQVVNHEVEGLKMPPDGKLSEDELQLIEKWISDGAHDPRDGKAATRLAINIEAGRKWWAFQPVKRRVDQPASSIDSFIEARMKAEGLEPALLAEASVLRRRLRYDLTGLPPDADVAEVADSELTESDYELIVDRLLDSSQFGEKWGRHWLDLARYADSNGSSFNPPFRRAWKYRNWVIDAFNDGMPINQFIRKQIAGDLLPYQTQQERDSNLTATGFLMLGSKVLGTFDKEQLLMDVVDEQIDTISKSLLGLTVACARCHDHKFDPIPQRDYYALAGFFTSTTTLDDRMGGPKEDESDWSRRGLGKDGDERLRQFLQENNYAWVKATQKTFHGRRSLGRLEEQLANADDAMKVNELEKKIAEERESLEEWTSKLEDFNRQMPDYVMAVRDADSIGDEAIRIRGVAASRGNVVPRGFLQVTCSGDAAAKIQSGGSGRLELADWIAADDNPLTARVFVNRVWKHLFREGIVRSVDNFGVMGEVPTHPELLEHLTARFIESGWKLKPLIREIVLSRAYRRSVAISSETDPENRLLSHQNRRRLEPEELRDTLLSLSGQLDRSQGTGMIDHLPIGDVSNLGDAIAVEDNRRTVYQPVIRTLEPTVLQVFDAPVNTMATGQRAQTIVAPQALYLMNSQAVQDACHHMAQRFLRQAHVGTQDDVQIGMIAADAFHRIVGRQPNAEEREILARYLVNQADGRRGLSHHDVMKLCQTIVASTQFQFLD</sequence>
<keyword evidence="2 4" id="KW-0479">Metal-binding</keyword>
<feature type="coiled-coil region" evidence="5">
    <location>
        <begin position="426"/>
        <end position="469"/>
    </location>
</feature>
<dbReference type="Proteomes" id="UP000324479">
    <property type="component" value="Unassembled WGS sequence"/>
</dbReference>
<evidence type="ECO:0000256" key="4">
    <source>
        <dbReference type="PROSITE-ProRule" id="PRU00433"/>
    </source>
</evidence>
<dbReference type="PROSITE" id="PS51007">
    <property type="entry name" value="CYTC"/>
    <property type="match status" value="1"/>
</dbReference>
<dbReference type="InterPro" id="IPR009056">
    <property type="entry name" value="Cyt_c-like_dom"/>
</dbReference>
<gene>
    <name evidence="8" type="ORF">FYK55_20290</name>
</gene>
<dbReference type="Pfam" id="PF07635">
    <property type="entry name" value="PSCyt1"/>
    <property type="match status" value="1"/>
</dbReference>
<dbReference type="AlphaFoldDB" id="A0A5M6D291"/>
<evidence type="ECO:0000313" key="9">
    <source>
        <dbReference type="Proteomes" id="UP000324479"/>
    </source>
</evidence>
<dbReference type="RefSeq" id="WP_150078294.1">
    <property type="nucleotide sequence ID" value="NZ_VWOX01000012.1"/>
</dbReference>